<feature type="region of interest" description="Disordered" evidence="1">
    <location>
        <begin position="1"/>
        <end position="27"/>
    </location>
</feature>
<feature type="compositionally biased region" description="Low complexity" evidence="1">
    <location>
        <begin position="79"/>
        <end position="88"/>
    </location>
</feature>
<name>A0A941FI38_9ACTN</name>
<keyword evidence="3" id="KW-1185">Reference proteome</keyword>
<feature type="compositionally biased region" description="Pro residues" evidence="1">
    <location>
        <begin position="116"/>
        <end position="132"/>
    </location>
</feature>
<evidence type="ECO:0000313" key="2">
    <source>
        <dbReference type="EMBL" id="MBR8643204.1"/>
    </source>
</evidence>
<protein>
    <submittedName>
        <fullName evidence="2">Uncharacterized protein</fullName>
    </submittedName>
</protein>
<dbReference type="Proteomes" id="UP000682308">
    <property type="component" value="Unassembled WGS sequence"/>
</dbReference>
<dbReference type="AlphaFoldDB" id="A0A941FI38"/>
<proteinExistence type="predicted"/>
<accession>A0A941FI38</accession>
<reference evidence="2 3" key="1">
    <citation type="submission" date="2021-04" db="EMBL/GenBank/DDBJ databases">
        <title>Characterization of the biosynthetic gene cluster of new lipopeptides with antitumor activity in the genome of the marine Streptomyces PHM034.</title>
        <authorList>
            <person name="Ceniceros A."/>
            <person name="Canedo L."/>
            <person name="Mendez C."/>
            <person name="Olano C."/>
            <person name="Schleissner C."/>
            <person name="Cuevas C."/>
            <person name="De La Calle F."/>
            <person name="Salas J.A."/>
        </authorList>
    </citation>
    <scope>NUCLEOTIDE SEQUENCE [LARGE SCALE GENOMIC DNA]</scope>
    <source>
        <strain evidence="2 3">PHM034</strain>
    </source>
</reference>
<feature type="compositionally biased region" description="Gly residues" evidence="1">
    <location>
        <begin position="105"/>
        <end position="115"/>
    </location>
</feature>
<organism evidence="2 3">
    <name type="scientific">Streptomyces tuirus</name>
    <dbReference type="NCBI Taxonomy" id="68278"/>
    <lineage>
        <taxon>Bacteria</taxon>
        <taxon>Bacillati</taxon>
        <taxon>Actinomycetota</taxon>
        <taxon>Actinomycetes</taxon>
        <taxon>Kitasatosporales</taxon>
        <taxon>Streptomycetaceae</taxon>
        <taxon>Streptomyces</taxon>
    </lineage>
</organism>
<gene>
    <name evidence="2" type="ORF">KEF29_37420</name>
</gene>
<sequence length="141" mass="14193">MPGQSREVGPEAGLGVHQQRHEPRRPGRLRERVLVEVVRAVLGLVRQGVPAAVREGAQRERDDGGGLHLAPATAEAEADGVGDAVWDGDGVGARPAVSSSLTWGGADGAPLGGATPGPPGPPPPCGRPPAPHPRTAATATA</sequence>
<evidence type="ECO:0000256" key="1">
    <source>
        <dbReference type="SAM" id="MobiDB-lite"/>
    </source>
</evidence>
<evidence type="ECO:0000313" key="3">
    <source>
        <dbReference type="Proteomes" id="UP000682308"/>
    </source>
</evidence>
<dbReference type="EMBL" id="JAGTPG010000002">
    <property type="protein sequence ID" value="MBR8643204.1"/>
    <property type="molecule type" value="Genomic_DNA"/>
</dbReference>
<feature type="region of interest" description="Disordered" evidence="1">
    <location>
        <begin position="51"/>
        <end position="141"/>
    </location>
</feature>
<comment type="caution">
    <text evidence="2">The sequence shown here is derived from an EMBL/GenBank/DDBJ whole genome shotgun (WGS) entry which is preliminary data.</text>
</comment>
<feature type="compositionally biased region" description="Basic and acidic residues" evidence="1">
    <location>
        <begin position="56"/>
        <end position="65"/>
    </location>
</feature>